<evidence type="ECO:0000313" key="1">
    <source>
        <dbReference type="EMBL" id="TXD95223.1"/>
    </source>
</evidence>
<dbReference type="PROSITE" id="PS51257">
    <property type="entry name" value="PROKAR_LIPOPROTEIN"/>
    <property type="match status" value="1"/>
</dbReference>
<dbReference type="Pfam" id="PF14060">
    <property type="entry name" value="DUF4252"/>
    <property type="match status" value="1"/>
</dbReference>
<comment type="caution">
    <text evidence="1">The sequence shown here is derived from an EMBL/GenBank/DDBJ whole genome shotgun (WGS) entry which is preliminary data.</text>
</comment>
<name>A0A5C6ZWA0_9FLAO</name>
<dbReference type="Proteomes" id="UP000321367">
    <property type="component" value="Unassembled WGS sequence"/>
</dbReference>
<proteinExistence type="predicted"/>
<dbReference type="AlphaFoldDB" id="A0A5C6ZWA0"/>
<gene>
    <name evidence="1" type="ORF">ES724_03465</name>
</gene>
<accession>A0A5C6ZWA0</accession>
<dbReference type="InterPro" id="IPR025348">
    <property type="entry name" value="DUF4252"/>
</dbReference>
<reference evidence="1 2" key="1">
    <citation type="submission" date="2019-08" db="EMBL/GenBank/DDBJ databases">
        <title>Genome sequence of Gillisia hiemivivida IC154 (type strain).</title>
        <authorList>
            <person name="Bowman J.P."/>
        </authorList>
    </citation>
    <scope>NUCLEOTIDE SEQUENCE [LARGE SCALE GENOMIC DNA]</scope>
    <source>
        <strain evidence="1 2">IC154</strain>
    </source>
</reference>
<sequence>MNFFKCITLLGTVLLLMSCDNNQSLQEYYVDNQGDKEFVAVDVPTSLFANTEKLTVDQKKTLETVKKINILAIPKKRENQTKIDAEKAKIINILKDEKYQLLMKYGGGNSKMAVYYTGSEEAVDEIIVYGEDEMKGMGIARVLGDNMNPSDILQLVRSLQKGDIDMGGLEGISKMLSSDQM</sequence>
<dbReference type="OrthoDB" id="1143555at2"/>
<protein>
    <submittedName>
        <fullName evidence="1">DUF4252 domain-containing protein</fullName>
    </submittedName>
</protein>
<dbReference type="RefSeq" id="WP_146929608.1">
    <property type="nucleotide sequence ID" value="NZ_CBCSHZ010000001.1"/>
</dbReference>
<evidence type="ECO:0000313" key="2">
    <source>
        <dbReference type="Proteomes" id="UP000321367"/>
    </source>
</evidence>
<organism evidence="1 2">
    <name type="scientific">Gillisia hiemivivida</name>
    <dbReference type="NCBI Taxonomy" id="291190"/>
    <lineage>
        <taxon>Bacteria</taxon>
        <taxon>Pseudomonadati</taxon>
        <taxon>Bacteroidota</taxon>
        <taxon>Flavobacteriia</taxon>
        <taxon>Flavobacteriales</taxon>
        <taxon>Flavobacteriaceae</taxon>
        <taxon>Gillisia</taxon>
    </lineage>
</organism>
<dbReference type="EMBL" id="VORY01000002">
    <property type="protein sequence ID" value="TXD95223.1"/>
    <property type="molecule type" value="Genomic_DNA"/>
</dbReference>
<keyword evidence="2" id="KW-1185">Reference proteome</keyword>